<dbReference type="InterPro" id="IPR005158">
    <property type="entry name" value="BTAD"/>
</dbReference>
<keyword evidence="2" id="KW-0472">Membrane</keyword>
<dbReference type="AlphaFoldDB" id="A0A7K3M158"/>
<dbReference type="Gene3D" id="1.25.40.10">
    <property type="entry name" value="Tetratricopeptide repeat domain"/>
    <property type="match status" value="1"/>
</dbReference>
<evidence type="ECO:0000313" key="4">
    <source>
        <dbReference type="EMBL" id="NDL57033.1"/>
    </source>
</evidence>
<feature type="domain" description="LysM" evidence="3">
    <location>
        <begin position="191"/>
        <end position="247"/>
    </location>
</feature>
<dbReference type="InterPro" id="IPR036779">
    <property type="entry name" value="LysM_dom_sf"/>
</dbReference>
<comment type="caution">
    <text evidence="4">The sequence shown here is derived from an EMBL/GenBank/DDBJ whole genome shotgun (WGS) entry which is preliminary data.</text>
</comment>
<dbReference type="Proteomes" id="UP000460435">
    <property type="component" value="Unassembled WGS sequence"/>
</dbReference>
<dbReference type="PROSITE" id="PS51782">
    <property type="entry name" value="LYSM"/>
    <property type="match status" value="1"/>
</dbReference>
<evidence type="ECO:0000256" key="1">
    <source>
        <dbReference type="SAM" id="MobiDB-lite"/>
    </source>
</evidence>
<organism evidence="4 5">
    <name type="scientific">Phytoactinopolyspora mesophila</name>
    <dbReference type="NCBI Taxonomy" id="2650750"/>
    <lineage>
        <taxon>Bacteria</taxon>
        <taxon>Bacillati</taxon>
        <taxon>Actinomycetota</taxon>
        <taxon>Actinomycetes</taxon>
        <taxon>Jiangellales</taxon>
        <taxon>Jiangellaceae</taxon>
        <taxon>Phytoactinopolyspora</taxon>
    </lineage>
</organism>
<dbReference type="CDD" id="cd00118">
    <property type="entry name" value="LysM"/>
    <property type="match status" value="1"/>
</dbReference>
<feature type="region of interest" description="Disordered" evidence="1">
    <location>
        <begin position="303"/>
        <end position="328"/>
    </location>
</feature>
<sequence>MTGTSQHARGAEVLRGLLALFVLSSMLGAIPYGLWRIGGRPWPSEIPNLDEVTTALTRPDDGSMFISALLIAGWIGWAAFAIAVLVEVPAALRGVRAPKIPALGAQQRIAAVLVSAVLGMLAVGPAAMAGSPSAATTMLVAAEDWRPVPPVRPAELETEPPVPDAPLDESEESDGTGPETDTHDVEEADHSIHRVERGDTLWDIAGEHLDDPTRWPEIAEASADTIQPDGRRLTNPDLIYPGWNLTVPIEVSDLGQHVPDTGEATTSGDDVIGSDATTPSAKVADARTPVEPHATMAATAEDCEDPAADELSPDELSQAGHGEETDADSDVLGVVRTTAGVGALLAAGVIALLTTRRALRQRHRKPGQRLVPPGPVGTAAEIELRHVADLMSLEFIDRALRMLARNLAEQHRAPPIVRAARLAHDQFELHLDTPAPAPEPWVSTDDDAVWMLTPDRIGSLVAGEAEHWPAPYPSLVTIGHDADDAHILLDLEHIGMLHVSGNDDNVRAFMAALAAEYATSRLADDVQITLVDHAVSEPLQTGRTRRVDPQDVSVLVQELTARAQLNRDLVQESGVSSLTEARTRLEGEWTPEIVLVATQLNDQHWTQLARLSGQKAHAAIAVVTNDPTCSGEWTIRVASADEAILEPWGVTLRPQQINRATEQQVADLIASADAESVGAAQAELGLHEIPLDEGEDRTELALHPSGGQQESDGTPGLPQRADMTVTTVEHPRILLLGEPDVIGAFGPLDPSKRGQAVQVAAYLALRPGRRGVAMDEAIWPGRRQASATRATAVSTLRRWLGAHPSGQAYLPPTTNTYALHPAIRSDWDDWRELLRDGPQSTSTENLQQALDLVRARPLSGVRSGSYAWADMHVQEMIAEIVDACHELAERALRNGDFRGAQRAALRGLDIEPGCELLWRDRLKAETRLGTRASVLALIAKLRDFADELGGDLEDESVALIEEIERSTTATSRS</sequence>
<dbReference type="PANTHER" id="PTHR34700:SF4">
    <property type="entry name" value="PHAGE-LIKE ELEMENT PBSX PROTEIN XKDP"/>
    <property type="match status" value="1"/>
</dbReference>
<dbReference type="SMART" id="SM01043">
    <property type="entry name" value="BTAD"/>
    <property type="match status" value="1"/>
</dbReference>
<feature type="region of interest" description="Disordered" evidence="1">
    <location>
        <begin position="258"/>
        <end position="288"/>
    </location>
</feature>
<dbReference type="PANTHER" id="PTHR34700">
    <property type="entry name" value="POTASSIUM BINDING PROTEIN KBP"/>
    <property type="match status" value="1"/>
</dbReference>
<protein>
    <submittedName>
        <fullName evidence="4">LysM peptidoglycan-binding domain-containing protein</fullName>
    </submittedName>
</protein>
<keyword evidence="5" id="KW-1185">Reference proteome</keyword>
<dbReference type="InterPro" id="IPR011990">
    <property type="entry name" value="TPR-like_helical_dom_sf"/>
</dbReference>
<keyword evidence="2" id="KW-1133">Transmembrane helix</keyword>
<dbReference type="Gene3D" id="1.10.10.10">
    <property type="entry name" value="Winged helix-like DNA-binding domain superfamily/Winged helix DNA-binding domain"/>
    <property type="match status" value="1"/>
</dbReference>
<feature type="compositionally biased region" description="Acidic residues" evidence="1">
    <location>
        <begin position="303"/>
        <end position="313"/>
    </location>
</feature>
<proteinExistence type="predicted"/>
<dbReference type="InterPro" id="IPR052196">
    <property type="entry name" value="Bact_Kbp"/>
</dbReference>
<keyword evidence="2" id="KW-0812">Transmembrane</keyword>
<feature type="region of interest" description="Disordered" evidence="1">
    <location>
        <begin position="150"/>
        <end position="197"/>
    </location>
</feature>
<dbReference type="Pfam" id="PF01476">
    <property type="entry name" value="LysM"/>
    <property type="match status" value="1"/>
</dbReference>
<dbReference type="Pfam" id="PF03704">
    <property type="entry name" value="BTAD"/>
    <property type="match status" value="1"/>
</dbReference>
<dbReference type="Gene3D" id="3.10.350.10">
    <property type="entry name" value="LysM domain"/>
    <property type="match status" value="1"/>
</dbReference>
<feature type="transmembrane region" description="Helical" evidence="2">
    <location>
        <begin position="12"/>
        <end position="35"/>
    </location>
</feature>
<evidence type="ECO:0000259" key="3">
    <source>
        <dbReference type="PROSITE" id="PS51782"/>
    </source>
</evidence>
<feature type="compositionally biased region" description="Basic and acidic residues" evidence="1">
    <location>
        <begin position="180"/>
        <end position="197"/>
    </location>
</feature>
<name>A0A7K3M158_9ACTN</name>
<evidence type="ECO:0000256" key="2">
    <source>
        <dbReference type="SAM" id="Phobius"/>
    </source>
</evidence>
<dbReference type="SUPFAM" id="SSF48452">
    <property type="entry name" value="TPR-like"/>
    <property type="match status" value="1"/>
</dbReference>
<dbReference type="EMBL" id="WLZY01000002">
    <property type="protein sequence ID" value="NDL57033.1"/>
    <property type="molecule type" value="Genomic_DNA"/>
</dbReference>
<dbReference type="InterPro" id="IPR018392">
    <property type="entry name" value="LysM"/>
</dbReference>
<gene>
    <name evidence="4" type="ORF">F7O44_08110</name>
</gene>
<feature type="transmembrane region" description="Helical" evidence="2">
    <location>
        <begin position="109"/>
        <end position="128"/>
    </location>
</feature>
<dbReference type="RefSeq" id="WP_162449720.1">
    <property type="nucleotide sequence ID" value="NZ_WLZY01000002.1"/>
</dbReference>
<dbReference type="InterPro" id="IPR036388">
    <property type="entry name" value="WH-like_DNA-bd_sf"/>
</dbReference>
<accession>A0A7K3M158</accession>
<evidence type="ECO:0000313" key="5">
    <source>
        <dbReference type="Proteomes" id="UP000460435"/>
    </source>
</evidence>
<feature type="transmembrane region" description="Helical" evidence="2">
    <location>
        <begin position="64"/>
        <end position="88"/>
    </location>
</feature>
<reference evidence="4 5" key="1">
    <citation type="submission" date="2019-11" db="EMBL/GenBank/DDBJ databases">
        <authorList>
            <person name="Li X.-J."/>
            <person name="Feng X.-M."/>
        </authorList>
    </citation>
    <scope>NUCLEOTIDE SEQUENCE [LARGE SCALE GENOMIC DNA]</scope>
    <source>
        <strain evidence="4 5">XMNu-373</strain>
    </source>
</reference>